<keyword evidence="2" id="KW-0812">Transmembrane</keyword>
<feature type="transmembrane region" description="Helical" evidence="2">
    <location>
        <begin position="161"/>
        <end position="177"/>
    </location>
</feature>
<protein>
    <submittedName>
        <fullName evidence="3">DNA polymerase III subunit gamma/tau</fullName>
    </submittedName>
</protein>
<feature type="transmembrane region" description="Helical" evidence="2">
    <location>
        <begin position="86"/>
        <end position="107"/>
    </location>
</feature>
<feature type="compositionally biased region" description="Low complexity" evidence="1">
    <location>
        <begin position="35"/>
        <end position="45"/>
    </location>
</feature>
<dbReference type="AlphaFoldDB" id="A0A9X2IT35"/>
<gene>
    <name evidence="3" type="ORF">NB037_06605</name>
</gene>
<feature type="compositionally biased region" description="Acidic residues" evidence="1">
    <location>
        <begin position="49"/>
        <end position="74"/>
    </location>
</feature>
<evidence type="ECO:0000256" key="1">
    <source>
        <dbReference type="SAM" id="MobiDB-lite"/>
    </source>
</evidence>
<reference evidence="3" key="1">
    <citation type="submission" date="2022-06" db="EMBL/GenBank/DDBJ databases">
        <title>Whole genome shotgun sequencing (WGS) of Rathayibacter sp. ZW T2_19, isolated from stored onions (Allium cepa).</title>
        <authorList>
            <person name="Stoll D.A."/>
            <person name="Huch M."/>
        </authorList>
    </citation>
    <scope>NUCLEOTIDE SEQUENCE</scope>
    <source>
        <strain evidence="3">ZW T2_19</strain>
    </source>
</reference>
<keyword evidence="2" id="KW-0472">Membrane</keyword>
<feature type="transmembrane region" description="Helical" evidence="2">
    <location>
        <begin position="127"/>
        <end position="149"/>
    </location>
</feature>
<name>A0A9X2IT35_9MICO</name>
<dbReference type="EMBL" id="JAMRYM010000018">
    <property type="protein sequence ID" value="MCM6762088.1"/>
    <property type="molecule type" value="Genomic_DNA"/>
</dbReference>
<evidence type="ECO:0000313" key="3">
    <source>
        <dbReference type="EMBL" id="MCM6762088.1"/>
    </source>
</evidence>
<accession>A0A9X2IT35</accession>
<dbReference type="Proteomes" id="UP001155240">
    <property type="component" value="Unassembled WGS sequence"/>
</dbReference>
<keyword evidence="4" id="KW-1185">Reference proteome</keyword>
<sequence>MIDARDDDALSWAGEDEDPTLAAGETATRRRPPRAVRSAPASRPALDGETAEEVPEELLEDDGAEDDGAEDDDRTTEAEAAAASSVLLVATGVTAGLYLLYTIGWMITATRQNATITATFAGDPLGGALYGLGLWLAVAAPVTWFAVVLLGARDSRVRTRVLWLLAGLVLLAPLPFLKGA</sequence>
<comment type="caution">
    <text evidence="3">The sequence shown here is derived from an EMBL/GenBank/DDBJ whole genome shotgun (WGS) entry which is preliminary data.</text>
</comment>
<evidence type="ECO:0000256" key="2">
    <source>
        <dbReference type="SAM" id="Phobius"/>
    </source>
</evidence>
<proteinExistence type="predicted"/>
<evidence type="ECO:0000313" key="4">
    <source>
        <dbReference type="Proteomes" id="UP001155240"/>
    </source>
</evidence>
<feature type="region of interest" description="Disordered" evidence="1">
    <location>
        <begin position="1"/>
        <end position="77"/>
    </location>
</feature>
<organism evidence="3 4">
    <name type="scientific">Rathayibacter rubneri</name>
    <dbReference type="NCBI Taxonomy" id="2950106"/>
    <lineage>
        <taxon>Bacteria</taxon>
        <taxon>Bacillati</taxon>
        <taxon>Actinomycetota</taxon>
        <taxon>Actinomycetes</taxon>
        <taxon>Micrococcales</taxon>
        <taxon>Microbacteriaceae</taxon>
        <taxon>Rathayibacter</taxon>
    </lineage>
</organism>
<keyword evidence="2" id="KW-1133">Transmembrane helix</keyword>
<dbReference type="RefSeq" id="WP_251944505.1">
    <property type="nucleotide sequence ID" value="NZ_JAMRYM010000018.1"/>
</dbReference>